<sequence>MYKITSTLISKKSNK</sequence>
<reference evidence="1" key="1">
    <citation type="submission" date="2018-02" db="EMBL/GenBank/DDBJ databases">
        <title>Rhizophora mucronata_Transcriptome.</title>
        <authorList>
            <person name="Meera S.P."/>
            <person name="Sreeshan A."/>
            <person name="Augustine A."/>
        </authorList>
    </citation>
    <scope>NUCLEOTIDE SEQUENCE</scope>
    <source>
        <tissue evidence="1">Leaf</tissue>
    </source>
</reference>
<proteinExistence type="predicted"/>
<accession>A0A2P2QIV2</accession>
<name>A0A2P2QIV2_RHIMU</name>
<evidence type="ECO:0000313" key="1">
    <source>
        <dbReference type="EMBL" id="MBX66923.1"/>
    </source>
</evidence>
<protein>
    <submittedName>
        <fullName evidence="1">Uncharacterized protein</fullName>
    </submittedName>
</protein>
<dbReference type="EMBL" id="GGEC01086439">
    <property type="protein sequence ID" value="MBX66923.1"/>
    <property type="molecule type" value="Transcribed_RNA"/>
</dbReference>
<organism evidence="1">
    <name type="scientific">Rhizophora mucronata</name>
    <name type="common">Asiatic mangrove</name>
    <dbReference type="NCBI Taxonomy" id="61149"/>
    <lineage>
        <taxon>Eukaryota</taxon>
        <taxon>Viridiplantae</taxon>
        <taxon>Streptophyta</taxon>
        <taxon>Embryophyta</taxon>
        <taxon>Tracheophyta</taxon>
        <taxon>Spermatophyta</taxon>
        <taxon>Magnoliopsida</taxon>
        <taxon>eudicotyledons</taxon>
        <taxon>Gunneridae</taxon>
        <taxon>Pentapetalae</taxon>
        <taxon>rosids</taxon>
        <taxon>fabids</taxon>
        <taxon>Malpighiales</taxon>
        <taxon>Rhizophoraceae</taxon>
        <taxon>Rhizophora</taxon>
    </lineage>
</organism>